<dbReference type="GO" id="GO:0004222">
    <property type="term" value="F:metalloendopeptidase activity"/>
    <property type="evidence" value="ECO:0007669"/>
    <property type="project" value="InterPro"/>
</dbReference>
<keyword evidence="6 8" id="KW-0378">Hydrolase</keyword>
<keyword evidence="4 8" id="KW-0479">Metal-binding</keyword>
<evidence type="ECO:0000313" key="10">
    <source>
        <dbReference type="Proteomes" id="UP000258476"/>
    </source>
</evidence>
<gene>
    <name evidence="8" type="primary">ybeY</name>
    <name evidence="9" type="ORF">C834K_0254</name>
</gene>
<proteinExistence type="inferred from homology"/>
<evidence type="ECO:0000256" key="5">
    <source>
        <dbReference type="ARBA" id="ARBA00022759"/>
    </source>
</evidence>
<evidence type="ECO:0000256" key="1">
    <source>
        <dbReference type="ARBA" id="ARBA00010875"/>
    </source>
</evidence>
<organism evidence="9 10">
    <name type="scientific">Chlamydia poikilotherma</name>
    <dbReference type="NCBI Taxonomy" id="1967783"/>
    <lineage>
        <taxon>Bacteria</taxon>
        <taxon>Pseudomonadati</taxon>
        <taxon>Chlamydiota</taxon>
        <taxon>Chlamydiia</taxon>
        <taxon>Chlamydiales</taxon>
        <taxon>Chlamydiaceae</taxon>
        <taxon>Chlamydia/Chlamydophila group</taxon>
        <taxon>Chlamydia</taxon>
    </lineage>
</organism>
<dbReference type="RefSeq" id="WP_117273923.1">
    <property type="nucleotide sequence ID" value="NZ_LS992154.1"/>
</dbReference>
<keyword evidence="8" id="KW-0698">rRNA processing</keyword>
<comment type="subcellular location">
    <subcellularLocation>
        <location evidence="8">Cytoplasm</location>
    </subcellularLocation>
</comment>
<comment type="cofactor">
    <cofactor evidence="8">
        <name>Zn(2+)</name>
        <dbReference type="ChEBI" id="CHEBI:29105"/>
    </cofactor>
    <text evidence="8">Binds 1 zinc ion.</text>
</comment>
<dbReference type="AlphaFoldDB" id="A0A3B0PV06"/>
<keyword evidence="8" id="KW-0690">Ribosome biogenesis</keyword>
<dbReference type="Gene3D" id="3.40.390.30">
    <property type="entry name" value="Metalloproteases ('zincins'), catalytic domain"/>
    <property type="match status" value="1"/>
</dbReference>
<keyword evidence="7 8" id="KW-0862">Zinc</keyword>
<dbReference type="GO" id="GO:0005737">
    <property type="term" value="C:cytoplasm"/>
    <property type="evidence" value="ECO:0007669"/>
    <property type="project" value="UniProtKB-SubCell"/>
</dbReference>
<accession>A0A3B0PV06</accession>
<keyword evidence="3 8" id="KW-0540">Nuclease</keyword>
<sequence>MKEVPIEVCISNKQSDVPIRIQSARKLVLCCLQHWQIQTDQVYIYFLEDEALAQLHDEIFSDPSLTDTITLPIDSPGTTSQPHILGEAFISPKAAIRFLKDRAENSDLLYEEISRYVVHSLLHMLGYDDLTPEERKKMRGKENQALCMLREKDALLSD</sequence>
<dbReference type="GO" id="GO:0004521">
    <property type="term" value="F:RNA endonuclease activity"/>
    <property type="evidence" value="ECO:0007669"/>
    <property type="project" value="UniProtKB-UniRule"/>
</dbReference>
<dbReference type="GO" id="GO:0008270">
    <property type="term" value="F:zinc ion binding"/>
    <property type="evidence" value="ECO:0007669"/>
    <property type="project" value="UniProtKB-UniRule"/>
</dbReference>
<evidence type="ECO:0000313" key="9">
    <source>
        <dbReference type="EMBL" id="SYX08726.1"/>
    </source>
</evidence>
<evidence type="ECO:0000256" key="6">
    <source>
        <dbReference type="ARBA" id="ARBA00022801"/>
    </source>
</evidence>
<evidence type="ECO:0000256" key="2">
    <source>
        <dbReference type="ARBA" id="ARBA00022490"/>
    </source>
</evidence>
<dbReference type="GO" id="GO:0006364">
    <property type="term" value="P:rRNA processing"/>
    <property type="evidence" value="ECO:0007669"/>
    <property type="project" value="UniProtKB-UniRule"/>
</dbReference>
<keyword evidence="2 8" id="KW-0963">Cytoplasm</keyword>
<comment type="function">
    <text evidence="8">Single strand-specific metallo-endoribonuclease involved in late-stage 70S ribosome quality control and in maturation of the 3' terminus of the 16S rRNA.</text>
</comment>
<evidence type="ECO:0000256" key="7">
    <source>
        <dbReference type="ARBA" id="ARBA00022833"/>
    </source>
</evidence>
<dbReference type="OrthoDB" id="9807740at2"/>
<dbReference type="SUPFAM" id="SSF55486">
    <property type="entry name" value="Metalloproteases ('zincins'), catalytic domain"/>
    <property type="match status" value="1"/>
</dbReference>
<protein>
    <recommendedName>
        <fullName evidence="8">Endoribonuclease YbeY</fullName>
        <ecNumber evidence="8">3.1.-.-</ecNumber>
    </recommendedName>
</protein>
<keyword evidence="10" id="KW-1185">Reference proteome</keyword>
<name>A0A3B0PV06_9CHLA</name>
<evidence type="ECO:0000256" key="8">
    <source>
        <dbReference type="HAMAP-Rule" id="MF_00009"/>
    </source>
</evidence>
<feature type="binding site" evidence="8">
    <location>
        <position position="119"/>
    </location>
    <ligand>
        <name>Zn(2+)</name>
        <dbReference type="ChEBI" id="CHEBI:29105"/>
        <note>catalytic</note>
    </ligand>
</feature>
<dbReference type="InterPro" id="IPR002036">
    <property type="entry name" value="YbeY"/>
</dbReference>
<feature type="binding site" evidence="8">
    <location>
        <position position="123"/>
    </location>
    <ligand>
        <name>Zn(2+)</name>
        <dbReference type="ChEBI" id="CHEBI:29105"/>
        <note>catalytic</note>
    </ligand>
</feature>
<evidence type="ECO:0000256" key="4">
    <source>
        <dbReference type="ARBA" id="ARBA00022723"/>
    </source>
</evidence>
<dbReference type="Proteomes" id="UP000258476">
    <property type="component" value="Chromosome"/>
</dbReference>
<evidence type="ECO:0000256" key="3">
    <source>
        <dbReference type="ARBA" id="ARBA00022722"/>
    </source>
</evidence>
<dbReference type="Pfam" id="PF02130">
    <property type="entry name" value="YbeY"/>
    <property type="match status" value="1"/>
</dbReference>
<keyword evidence="5 8" id="KW-0255">Endonuclease</keyword>
<dbReference type="EC" id="3.1.-.-" evidence="8"/>
<comment type="similarity">
    <text evidence="1 8">Belongs to the endoribonuclease YbeY family.</text>
</comment>
<dbReference type="HAMAP" id="MF_00009">
    <property type="entry name" value="Endoribonucl_YbeY"/>
    <property type="match status" value="1"/>
</dbReference>
<feature type="binding site" evidence="8">
    <location>
        <position position="129"/>
    </location>
    <ligand>
        <name>Zn(2+)</name>
        <dbReference type="ChEBI" id="CHEBI:29105"/>
        <note>catalytic</note>
    </ligand>
</feature>
<dbReference type="InterPro" id="IPR023091">
    <property type="entry name" value="MetalPrtase_cat_dom_sf_prd"/>
</dbReference>
<keyword evidence="9" id="KW-0346">Stress response</keyword>
<dbReference type="EMBL" id="LS992154">
    <property type="protein sequence ID" value="SYX08726.1"/>
    <property type="molecule type" value="Genomic_DNA"/>
</dbReference>
<reference evidence="10" key="1">
    <citation type="submission" date="2017-11" db="EMBL/GenBank/DDBJ databases">
        <authorList>
            <person name="Seth-Smith MB H."/>
        </authorList>
    </citation>
    <scope>NUCLEOTIDE SEQUENCE [LARGE SCALE GENOMIC DNA]</scope>
</reference>
<dbReference type="NCBIfam" id="TIGR00043">
    <property type="entry name" value="rRNA maturation RNase YbeY"/>
    <property type="match status" value="1"/>
</dbReference>
<dbReference type="KEGG" id="chla:C834K_0254"/>